<dbReference type="SUPFAM" id="SSF56112">
    <property type="entry name" value="Protein kinase-like (PK-like)"/>
    <property type="match status" value="1"/>
</dbReference>
<dbReference type="PROSITE" id="PS00108">
    <property type="entry name" value="PROTEIN_KINASE_ST"/>
    <property type="match status" value="1"/>
</dbReference>
<feature type="signal peptide" evidence="9">
    <location>
        <begin position="1"/>
        <end position="20"/>
    </location>
</feature>
<dbReference type="EC" id="2.7.11.1" evidence="2"/>
<dbReference type="InterPro" id="IPR017441">
    <property type="entry name" value="Protein_kinase_ATP_BS"/>
</dbReference>
<dbReference type="PROSITE" id="PS50011">
    <property type="entry name" value="PROTEIN_KINASE_DOM"/>
    <property type="match status" value="1"/>
</dbReference>
<evidence type="ECO:0000256" key="2">
    <source>
        <dbReference type="ARBA" id="ARBA00012513"/>
    </source>
</evidence>
<proteinExistence type="inferred from homology"/>
<dbReference type="InterPro" id="IPR008271">
    <property type="entry name" value="Ser/Thr_kinase_AS"/>
</dbReference>
<gene>
    <name evidence="11" type="ORF">EGW08_005420</name>
</gene>
<dbReference type="AlphaFoldDB" id="A0A433TZ26"/>
<dbReference type="STRING" id="188477.A0A433TZ26"/>
<keyword evidence="12" id="KW-1185">Reference proteome</keyword>
<evidence type="ECO:0000256" key="3">
    <source>
        <dbReference type="ARBA" id="ARBA00022679"/>
    </source>
</evidence>
<name>A0A433TZ26_ELYCH</name>
<accession>A0A433TZ26</accession>
<feature type="domain" description="Protein kinase" evidence="10">
    <location>
        <begin position="59"/>
        <end position="308"/>
    </location>
</feature>
<dbReference type="Proteomes" id="UP000271974">
    <property type="component" value="Unassembled WGS sequence"/>
</dbReference>
<sequence length="375" mass="43315">MIWLGWPLMVLWIKAPSCDSSNIFSAILVQRKLHREAMASDEENITLNLAMDYFEFFDLHIEKILGRGKTGEVVLAVHDVYPGINRAVKRFSLNEEDLQKRNISLERAKKLFYHELEILRELDHPNVIRGSNGIVCPGYLAIAMDYCPYGTLADHLKKMDTGLIDKCFAGVVAGVRYIHSLRIVHGDIKLQNVFIDTKQQAILGDFGLSYKLPEDVRYVTTTGGTMGYYAPEVLRKIKSVDPFKCDNYAVGVVLRCMVQRRRPDYTSNYLEEIKSIKIEDKFRYFLLALLRTDPFRRSTMAEVERTLIDFSAERYALEISRTRLARPRLVKERRHGYQYMVTIIVSRVSPLDYGKSVYCEVRPRWLQPGSPSWSP</sequence>
<dbReference type="InterPro" id="IPR011009">
    <property type="entry name" value="Kinase-like_dom_sf"/>
</dbReference>
<keyword evidence="6 7" id="KW-0067">ATP-binding</keyword>
<dbReference type="GO" id="GO:0004674">
    <property type="term" value="F:protein serine/threonine kinase activity"/>
    <property type="evidence" value="ECO:0007669"/>
    <property type="project" value="UniProtKB-KW"/>
</dbReference>
<dbReference type="PANTHER" id="PTHR43671:SF13">
    <property type="entry name" value="SERINE_THREONINE-PROTEIN KINASE NEK2"/>
    <property type="match status" value="1"/>
</dbReference>
<dbReference type="PROSITE" id="PS00107">
    <property type="entry name" value="PROTEIN_KINASE_ATP"/>
    <property type="match status" value="1"/>
</dbReference>
<dbReference type="GO" id="GO:0005524">
    <property type="term" value="F:ATP binding"/>
    <property type="evidence" value="ECO:0007669"/>
    <property type="project" value="UniProtKB-UniRule"/>
</dbReference>
<dbReference type="EMBL" id="RQTK01000127">
    <property type="protein sequence ID" value="RUS86824.1"/>
    <property type="molecule type" value="Genomic_DNA"/>
</dbReference>
<keyword evidence="9" id="KW-0732">Signal</keyword>
<evidence type="ECO:0000313" key="12">
    <source>
        <dbReference type="Proteomes" id="UP000271974"/>
    </source>
</evidence>
<keyword evidence="5" id="KW-0418">Kinase</keyword>
<comment type="caution">
    <text evidence="11">The sequence shown here is derived from an EMBL/GenBank/DDBJ whole genome shotgun (WGS) entry which is preliminary data.</text>
</comment>
<evidence type="ECO:0000256" key="1">
    <source>
        <dbReference type="ARBA" id="ARBA00010886"/>
    </source>
</evidence>
<evidence type="ECO:0000256" key="6">
    <source>
        <dbReference type="ARBA" id="ARBA00022840"/>
    </source>
</evidence>
<feature type="chain" id="PRO_5019465664" description="non-specific serine/threonine protein kinase" evidence="9">
    <location>
        <begin position="21"/>
        <end position="375"/>
    </location>
</feature>
<dbReference type="Pfam" id="PF00069">
    <property type="entry name" value="Pkinase"/>
    <property type="match status" value="1"/>
</dbReference>
<dbReference type="SMART" id="SM00220">
    <property type="entry name" value="S_TKc"/>
    <property type="match status" value="1"/>
</dbReference>
<evidence type="ECO:0000313" key="11">
    <source>
        <dbReference type="EMBL" id="RUS86824.1"/>
    </source>
</evidence>
<dbReference type="Gene3D" id="1.10.510.10">
    <property type="entry name" value="Transferase(Phosphotransferase) domain 1"/>
    <property type="match status" value="1"/>
</dbReference>
<organism evidence="11 12">
    <name type="scientific">Elysia chlorotica</name>
    <name type="common">Eastern emerald elysia</name>
    <name type="synonym">Sea slug</name>
    <dbReference type="NCBI Taxonomy" id="188477"/>
    <lineage>
        <taxon>Eukaryota</taxon>
        <taxon>Metazoa</taxon>
        <taxon>Spiralia</taxon>
        <taxon>Lophotrochozoa</taxon>
        <taxon>Mollusca</taxon>
        <taxon>Gastropoda</taxon>
        <taxon>Heterobranchia</taxon>
        <taxon>Euthyneura</taxon>
        <taxon>Panpulmonata</taxon>
        <taxon>Sacoglossa</taxon>
        <taxon>Placobranchoidea</taxon>
        <taxon>Plakobranchidae</taxon>
        <taxon>Elysia</taxon>
    </lineage>
</organism>
<evidence type="ECO:0000256" key="7">
    <source>
        <dbReference type="PROSITE-ProRule" id="PRU10141"/>
    </source>
</evidence>
<comment type="similarity">
    <text evidence="1">Belongs to the protein kinase superfamily. NEK Ser/Thr protein kinase family. NIMA subfamily.</text>
</comment>
<dbReference type="PANTHER" id="PTHR43671">
    <property type="entry name" value="SERINE/THREONINE-PROTEIN KINASE NEK"/>
    <property type="match status" value="1"/>
</dbReference>
<evidence type="ECO:0000256" key="4">
    <source>
        <dbReference type="ARBA" id="ARBA00022741"/>
    </source>
</evidence>
<reference evidence="11 12" key="1">
    <citation type="submission" date="2019-01" db="EMBL/GenBank/DDBJ databases">
        <title>A draft genome assembly of the solar-powered sea slug Elysia chlorotica.</title>
        <authorList>
            <person name="Cai H."/>
            <person name="Li Q."/>
            <person name="Fang X."/>
            <person name="Li J."/>
            <person name="Curtis N.E."/>
            <person name="Altenburger A."/>
            <person name="Shibata T."/>
            <person name="Feng M."/>
            <person name="Maeda T."/>
            <person name="Schwartz J.A."/>
            <person name="Shigenobu S."/>
            <person name="Lundholm N."/>
            <person name="Nishiyama T."/>
            <person name="Yang H."/>
            <person name="Hasebe M."/>
            <person name="Li S."/>
            <person name="Pierce S.K."/>
            <person name="Wang J."/>
        </authorList>
    </citation>
    <scope>NUCLEOTIDE SEQUENCE [LARGE SCALE GENOMIC DNA]</scope>
    <source>
        <strain evidence="11">EC2010</strain>
        <tissue evidence="11">Whole organism of an adult</tissue>
    </source>
</reference>
<keyword evidence="4 7" id="KW-0547">Nucleotide-binding</keyword>
<dbReference type="OrthoDB" id="346907at2759"/>
<protein>
    <recommendedName>
        <fullName evidence="2">non-specific serine/threonine protein kinase</fullName>
        <ecNumber evidence="2">2.7.11.1</ecNumber>
    </recommendedName>
</protein>
<evidence type="ECO:0000256" key="5">
    <source>
        <dbReference type="ARBA" id="ARBA00022777"/>
    </source>
</evidence>
<feature type="binding site" evidence="7">
    <location>
        <position position="89"/>
    </location>
    <ligand>
        <name>ATP</name>
        <dbReference type="ChEBI" id="CHEBI:30616"/>
    </ligand>
</feature>
<evidence type="ECO:0000256" key="9">
    <source>
        <dbReference type="SAM" id="SignalP"/>
    </source>
</evidence>
<evidence type="ECO:0000259" key="10">
    <source>
        <dbReference type="PROSITE" id="PS50011"/>
    </source>
</evidence>
<evidence type="ECO:0000256" key="8">
    <source>
        <dbReference type="RuleBase" id="RU000304"/>
    </source>
</evidence>
<keyword evidence="3" id="KW-0808">Transferase</keyword>
<keyword evidence="8" id="KW-0723">Serine/threonine-protein kinase</keyword>
<dbReference type="InterPro" id="IPR000719">
    <property type="entry name" value="Prot_kinase_dom"/>
</dbReference>
<dbReference type="InterPro" id="IPR050660">
    <property type="entry name" value="NEK_Ser/Thr_kinase"/>
</dbReference>